<dbReference type="Proteomes" id="UP000309618">
    <property type="component" value="Unassembled WGS sequence"/>
</dbReference>
<dbReference type="Pfam" id="PF06252">
    <property type="entry name" value="GemA"/>
    <property type="match status" value="1"/>
</dbReference>
<evidence type="ECO:0000313" key="1">
    <source>
        <dbReference type="EMBL" id="THJ46085.1"/>
    </source>
</evidence>
<evidence type="ECO:0000313" key="2">
    <source>
        <dbReference type="Proteomes" id="UP000309618"/>
    </source>
</evidence>
<reference evidence="1 2" key="1">
    <citation type="submission" date="2019-04" db="EMBL/GenBank/DDBJ databases">
        <title>Comparative genomics of Aeromonas veronii strains pathogenic to fish.</title>
        <authorList>
            <person name="Cascarano M.C."/>
            <person name="Smyrli M."/>
            <person name="Katharios P."/>
        </authorList>
    </citation>
    <scope>NUCLEOTIDE SEQUENCE [LARGE SCALE GENOMIC DNA]</scope>
    <source>
        <strain evidence="1 2">XU1</strain>
    </source>
</reference>
<dbReference type="AlphaFoldDB" id="A0A4S5CNE5"/>
<comment type="caution">
    <text evidence="1">The sequence shown here is derived from an EMBL/GenBank/DDBJ whole genome shotgun (WGS) entry which is preliminary data.</text>
</comment>
<organism evidence="1 2">
    <name type="scientific">Aeromonas veronii</name>
    <dbReference type="NCBI Taxonomy" id="654"/>
    <lineage>
        <taxon>Bacteria</taxon>
        <taxon>Pseudomonadati</taxon>
        <taxon>Pseudomonadota</taxon>
        <taxon>Gammaproteobacteria</taxon>
        <taxon>Aeromonadales</taxon>
        <taxon>Aeromonadaceae</taxon>
        <taxon>Aeromonas</taxon>
    </lineage>
</organism>
<dbReference type="EMBL" id="SSUX01000004">
    <property type="protein sequence ID" value="THJ46085.1"/>
    <property type="molecule type" value="Genomic_DNA"/>
</dbReference>
<accession>A0A4S5CNE5</accession>
<sequence length="208" mass="22862">MNTLANNQPNAAQSGDRTRLIRLVQVGRRTLGLDEETYRALLEQQSGKRSAAELTIQELDKVLLAMKGAGFKPTVKRPVKGAVKAGEHKRLSPARGAHAKTAEINVIRAVWITMHRHGLLRDGSETALNHYVERQTVRLNNGIGVAEVAWLTDGLAYQVLESLKNWHKRELVARLVAANKTVPTNGKSGRVAGYQAVVAAFEEMNDGR</sequence>
<name>A0A4S5CNE5_AERVE</name>
<gene>
    <name evidence="1" type="ORF">E8Q35_07275</name>
</gene>
<proteinExistence type="predicted"/>
<dbReference type="RefSeq" id="WP_136501536.1">
    <property type="nucleotide sequence ID" value="NZ_SSUX01000004.1"/>
</dbReference>
<dbReference type="InterPro" id="IPR009363">
    <property type="entry name" value="Phage_Mu_Gp16"/>
</dbReference>
<protein>
    <submittedName>
        <fullName evidence="1">Regulatory protein GemA</fullName>
    </submittedName>
</protein>